<protein>
    <submittedName>
        <fullName evidence="1">Uncharacterized protein</fullName>
    </submittedName>
</protein>
<name>A0A2P2CLD5_9ZZZZ</name>
<accession>A0A2P2CLD5</accession>
<dbReference type="EMBL" id="CZKB01000028">
    <property type="protein sequence ID" value="CUR62562.1"/>
    <property type="molecule type" value="Genomic_DNA"/>
</dbReference>
<reference evidence="1" key="1">
    <citation type="submission" date="2015-08" db="EMBL/GenBank/DDBJ databases">
        <authorList>
            <person name="Babu N.S."/>
            <person name="Beckwith C.J."/>
            <person name="Beseler K.G."/>
            <person name="Brison A."/>
            <person name="Carone J.V."/>
            <person name="Caskin T.P."/>
            <person name="Diamond M."/>
            <person name="Durham M.E."/>
            <person name="Foxe J.M."/>
            <person name="Go M."/>
            <person name="Henderson B.A."/>
            <person name="Jones I.B."/>
            <person name="McGettigan J.A."/>
            <person name="Micheletti S.J."/>
            <person name="Nasrallah M.E."/>
            <person name="Ortiz D."/>
            <person name="Piller C.R."/>
            <person name="Privatt S.R."/>
            <person name="Schneider S.L."/>
            <person name="Sharp S."/>
            <person name="Smith T.C."/>
            <person name="Stanton J.D."/>
            <person name="Ullery H.E."/>
            <person name="Wilson R.J."/>
            <person name="Serrano M.G."/>
            <person name="Buck G."/>
            <person name="Lee V."/>
            <person name="Wang Y."/>
            <person name="Carvalho R."/>
            <person name="Voegtly L."/>
            <person name="Shi R."/>
            <person name="Duckworth R."/>
            <person name="Johnson A."/>
            <person name="Loviza R."/>
            <person name="Walstead R."/>
            <person name="Shah Z."/>
            <person name="Kiflezghi M."/>
            <person name="Wade K."/>
            <person name="Ball S.L."/>
            <person name="Bradley K.W."/>
            <person name="Asai D.J."/>
            <person name="Bowman C.A."/>
            <person name="Russell D.A."/>
            <person name="Pope W.H."/>
            <person name="Jacobs-Sera D."/>
            <person name="Hendrix R.W."/>
            <person name="Hatfull G.F."/>
        </authorList>
    </citation>
    <scope>NUCLEOTIDE SEQUENCE</scope>
</reference>
<proteinExistence type="predicted"/>
<gene>
    <name evidence="1" type="ORF">NOCA180206</name>
</gene>
<evidence type="ECO:0000313" key="1">
    <source>
        <dbReference type="EMBL" id="CUR62562.1"/>
    </source>
</evidence>
<dbReference type="AlphaFoldDB" id="A0A2P2CLD5"/>
<organism evidence="1">
    <name type="scientific">metagenome</name>
    <dbReference type="NCBI Taxonomy" id="256318"/>
    <lineage>
        <taxon>unclassified sequences</taxon>
        <taxon>metagenomes</taxon>
    </lineage>
</organism>
<sequence length="143" mass="15950">MSASALSSVDGLLRLSGAHAVPPTWTHCSDYVNKSWENGWWTQCNPYANDVDGNAIEISNGFCNGENYHRNDSIYNPAGFTTQFERRPYSCIGGAEPGTGKNAWVWRVSHNPAAPNPADRRCSDGKYRHNNGSWHYSVCQHFL</sequence>